<dbReference type="AlphaFoldDB" id="A0A183A2N8"/>
<protein>
    <submittedName>
        <fullName evidence="2 4">Uncharacterized protein</fullName>
    </submittedName>
</protein>
<dbReference type="EMBL" id="UZAN01006420">
    <property type="protein sequence ID" value="VDP35080.1"/>
    <property type="molecule type" value="Genomic_DNA"/>
</dbReference>
<accession>A0A183A2N8</accession>
<evidence type="ECO:0000256" key="1">
    <source>
        <dbReference type="SAM" id="MobiDB-lite"/>
    </source>
</evidence>
<proteinExistence type="predicted"/>
<feature type="region of interest" description="Disordered" evidence="1">
    <location>
        <begin position="1"/>
        <end position="20"/>
    </location>
</feature>
<name>A0A183A2N8_9TREM</name>
<feature type="compositionally biased region" description="Basic and acidic residues" evidence="1">
    <location>
        <begin position="1"/>
        <end position="13"/>
    </location>
</feature>
<dbReference type="Proteomes" id="UP000272942">
    <property type="component" value="Unassembled WGS sequence"/>
</dbReference>
<reference evidence="2 3" key="2">
    <citation type="submission" date="2018-11" db="EMBL/GenBank/DDBJ databases">
        <authorList>
            <consortium name="Pathogen Informatics"/>
        </authorList>
    </citation>
    <scope>NUCLEOTIDE SEQUENCE [LARGE SCALE GENOMIC DNA]</scope>
    <source>
        <strain evidence="2 3">Egypt</strain>
    </source>
</reference>
<evidence type="ECO:0000313" key="3">
    <source>
        <dbReference type="Proteomes" id="UP000272942"/>
    </source>
</evidence>
<organism evidence="4">
    <name type="scientific">Echinostoma caproni</name>
    <dbReference type="NCBI Taxonomy" id="27848"/>
    <lineage>
        <taxon>Eukaryota</taxon>
        <taxon>Metazoa</taxon>
        <taxon>Spiralia</taxon>
        <taxon>Lophotrochozoa</taxon>
        <taxon>Platyhelminthes</taxon>
        <taxon>Trematoda</taxon>
        <taxon>Digenea</taxon>
        <taxon>Plagiorchiida</taxon>
        <taxon>Echinostomata</taxon>
        <taxon>Echinostomatoidea</taxon>
        <taxon>Echinostomatidae</taxon>
        <taxon>Echinostoma</taxon>
    </lineage>
</organism>
<sequence length="70" mass="7570">MHIVPSEEHESGKDSQNTIGRVDHHSLGRIGLIAFVLAVDRILSLSPALTNCKVPVIDGVQCVDEDDSAY</sequence>
<evidence type="ECO:0000313" key="2">
    <source>
        <dbReference type="EMBL" id="VDP35080.1"/>
    </source>
</evidence>
<evidence type="ECO:0000313" key="4">
    <source>
        <dbReference type="WBParaSite" id="ECPE_0000122301-mRNA-1"/>
    </source>
</evidence>
<dbReference type="WBParaSite" id="ECPE_0000122301-mRNA-1">
    <property type="protein sequence ID" value="ECPE_0000122301-mRNA-1"/>
    <property type="gene ID" value="ECPE_0000122301"/>
</dbReference>
<reference evidence="4" key="1">
    <citation type="submission" date="2016-06" db="UniProtKB">
        <authorList>
            <consortium name="WormBaseParasite"/>
        </authorList>
    </citation>
    <scope>IDENTIFICATION</scope>
</reference>
<gene>
    <name evidence="2" type="ORF">ECPE_LOCUS1223</name>
</gene>
<keyword evidence="3" id="KW-1185">Reference proteome</keyword>